<proteinExistence type="inferred from homology"/>
<gene>
    <name evidence="5" type="ORF">DFR87_11525</name>
</gene>
<evidence type="ECO:0000256" key="1">
    <source>
        <dbReference type="ARBA" id="ARBA00008361"/>
    </source>
</evidence>
<dbReference type="Proteomes" id="UP000247586">
    <property type="component" value="Chromosome"/>
</dbReference>
<dbReference type="GO" id="GO:0008757">
    <property type="term" value="F:S-adenosylmethionine-dependent methyltransferase activity"/>
    <property type="evidence" value="ECO:0007669"/>
    <property type="project" value="InterPro"/>
</dbReference>
<dbReference type="GeneID" id="36835981"/>
<dbReference type="KEGG" id="mhk:DFR87_11525"/>
<reference evidence="6" key="2">
    <citation type="submission" date="2020-03" db="EMBL/GenBank/DDBJ databases">
        <title>Complete Genome Sequences of Extremely Thermoacidophilic, Metal-Mobilizing Type-Strain Members of the Archaeal Family Sulfolobaceae: Acidianus brierleyi DSM-1651T, Acidianus sulfidivorans DSM-18786T, Metallosphaera hakonensis DSM-7519T, and Metallosphaera prunae DSM-10039T.</title>
        <authorList>
            <person name="Counts J.A."/>
            <person name="Kelly R.M."/>
        </authorList>
    </citation>
    <scope>NUCLEOTIDE SEQUENCE [LARGE SCALE GENOMIC DNA]</scope>
    <source>
        <strain evidence="6">HO1-1</strain>
    </source>
</reference>
<dbReference type="STRING" id="1293036.GCA_001315825_03176"/>
<dbReference type="EMBL" id="CP029287">
    <property type="protein sequence ID" value="AWS00211.1"/>
    <property type="molecule type" value="Genomic_DNA"/>
</dbReference>
<sequence>MEHHFRRLLDPERKKFEDPEKFIPSLLKGDEVVADMGCGPGYYCPVLEEHSRMLYCVDLSEKAIEMTRSRVKRDSTTLLNESSDHTSIPSSSIDVVIFSNSFHDMNPSTVYKEVLRILKPSGKVIIVDWKKDAPIGPPVDVRMSKEDYIRVFKDFDLESEFTPGPYHFGLVFKRKLQS</sequence>
<dbReference type="PANTHER" id="PTHR44942">
    <property type="entry name" value="METHYLTRANSF_11 DOMAIN-CONTAINING PROTEIN"/>
    <property type="match status" value="1"/>
</dbReference>
<reference evidence="5 6" key="1">
    <citation type="submission" date="2018-05" db="EMBL/GenBank/DDBJ databases">
        <title>Complete Genome Sequences of Extremely Thermoacidophilic, Metal-Mobilizing Type-Strain Members of the Archaeal Family Sulfolobaceae: Acidianus brierleyi DSM-1651T, Acidianus sulfidivorans DSM-18786T, Metallosphaera hakonensis DSM-7519T, and Metallosphaera prunae DSM-10039T.</title>
        <authorList>
            <person name="Counts J.A."/>
            <person name="Kelly R.M."/>
        </authorList>
    </citation>
    <scope>NUCLEOTIDE SEQUENCE [LARGE SCALE GENOMIC DNA]</scope>
    <source>
        <strain evidence="5 6">HO1-1</strain>
    </source>
</reference>
<keyword evidence="2 5" id="KW-0489">Methyltransferase</keyword>
<evidence type="ECO:0000313" key="5">
    <source>
        <dbReference type="EMBL" id="AWS00211.1"/>
    </source>
</evidence>
<organism evidence="5 6">
    <name type="scientific">Metallosphaera hakonensis JCM 8857 = DSM 7519</name>
    <dbReference type="NCBI Taxonomy" id="1293036"/>
    <lineage>
        <taxon>Archaea</taxon>
        <taxon>Thermoproteota</taxon>
        <taxon>Thermoprotei</taxon>
        <taxon>Sulfolobales</taxon>
        <taxon>Sulfolobaceae</taxon>
        <taxon>Metallosphaera</taxon>
    </lineage>
</organism>
<evidence type="ECO:0000256" key="3">
    <source>
        <dbReference type="ARBA" id="ARBA00022679"/>
    </source>
</evidence>
<evidence type="ECO:0000259" key="4">
    <source>
        <dbReference type="Pfam" id="PF08241"/>
    </source>
</evidence>
<dbReference type="PANTHER" id="PTHR44942:SF4">
    <property type="entry name" value="METHYLTRANSFERASE TYPE 11 DOMAIN-CONTAINING PROTEIN"/>
    <property type="match status" value="1"/>
</dbReference>
<feature type="domain" description="Methyltransferase type 11" evidence="4">
    <location>
        <begin position="35"/>
        <end position="126"/>
    </location>
</feature>
<evidence type="ECO:0000256" key="2">
    <source>
        <dbReference type="ARBA" id="ARBA00022603"/>
    </source>
</evidence>
<dbReference type="CDD" id="cd02440">
    <property type="entry name" value="AdoMet_MTases"/>
    <property type="match status" value="1"/>
</dbReference>
<reference evidence="6" key="3">
    <citation type="submission" date="2020-03" db="EMBL/GenBank/DDBJ databases">
        <title>Sequencing and Assembly of Multiple Reported Metal-Biooxidizing Members of the Extremely Thermoacidophilic Archaeal Family Sulfolobaceae.</title>
        <authorList>
            <person name="Counts J.A."/>
            <person name="Kelly R.M."/>
        </authorList>
    </citation>
    <scope>NUCLEOTIDE SEQUENCE [LARGE SCALE GENOMIC DNA]</scope>
    <source>
        <strain evidence="6">HO1-1</strain>
    </source>
</reference>
<dbReference type="SUPFAM" id="SSF53335">
    <property type="entry name" value="S-adenosyl-L-methionine-dependent methyltransferases"/>
    <property type="match status" value="1"/>
</dbReference>
<accession>A0A2U9IVV6</accession>
<dbReference type="InterPro" id="IPR029063">
    <property type="entry name" value="SAM-dependent_MTases_sf"/>
</dbReference>
<evidence type="ECO:0000313" key="6">
    <source>
        <dbReference type="Proteomes" id="UP000247586"/>
    </source>
</evidence>
<keyword evidence="6" id="KW-1185">Reference proteome</keyword>
<dbReference type="OrthoDB" id="1018at2157"/>
<protein>
    <submittedName>
        <fullName evidence="5">Methyltransferase domain-containing protein</fullName>
    </submittedName>
</protein>
<dbReference type="InterPro" id="IPR051052">
    <property type="entry name" value="Diverse_substrate_MTase"/>
</dbReference>
<dbReference type="AlphaFoldDB" id="A0A2U9IVV6"/>
<dbReference type="Gene3D" id="3.40.50.150">
    <property type="entry name" value="Vaccinia Virus protein VP39"/>
    <property type="match status" value="1"/>
</dbReference>
<keyword evidence="3 5" id="KW-0808">Transferase</keyword>
<dbReference type="Pfam" id="PF08241">
    <property type="entry name" value="Methyltransf_11"/>
    <property type="match status" value="1"/>
</dbReference>
<name>A0A2U9IVV6_9CREN</name>
<dbReference type="GO" id="GO:0032259">
    <property type="term" value="P:methylation"/>
    <property type="evidence" value="ECO:0007669"/>
    <property type="project" value="UniProtKB-KW"/>
</dbReference>
<dbReference type="InterPro" id="IPR013216">
    <property type="entry name" value="Methyltransf_11"/>
</dbReference>
<comment type="similarity">
    <text evidence="1">Belongs to the methyltransferase superfamily.</text>
</comment>
<dbReference type="RefSeq" id="WP_054837504.1">
    <property type="nucleotide sequence ID" value="NZ_BBBA01000073.1"/>
</dbReference>